<proteinExistence type="predicted"/>
<name>A0AB38ZMK7_9VIRU</name>
<evidence type="ECO:0000313" key="2">
    <source>
        <dbReference type="EMBL" id="XAO13547.1"/>
    </source>
</evidence>
<reference evidence="2" key="1">
    <citation type="submission" date="2024-01" db="EMBL/GenBank/DDBJ databases">
        <title>Genomic and biogeographic characterisation of Mantoniella tinhauana virus 1, the first discovered Mantoniella-infecting prasinovirus.</title>
        <authorList>
            <person name="Rey Redondo E."/>
            <person name="Yung C.C.M."/>
        </authorList>
    </citation>
    <scope>NUCLEOTIDE SEQUENCE</scope>
    <source>
        <strain evidence="2">Lau Fau Shan</strain>
    </source>
</reference>
<dbReference type="EMBL" id="PP130629">
    <property type="protein sequence ID" value="XAO13547.1"/>
    <property type="molecule type" value="Genomic_DNA"/>
</dbReference>
<evidence type="ECO:0000256" key="1">
    <source>
        <dbReference type="SAM" id="Coils"/>
    </source>
</evidence>
<accession>A0AB38ZMK7</accession>
<protein>
    <submittedName>
        <fullName evidence="2">Uncharacterized protein</fullName>
    </submittedName>
</protein>
<keyword evidence="1" id="KW-0175">Coiled coil</keyword>
<feature type="coiled-coil region" evidence="1">
    <location>
        <begin position="1"/>
        <end position="83"/>
    </location>
</feature>
<sequence>MEEFKDKCQELEVQCDEITADIRAINMDYRLAERYTNIDQEIYEMMEWYENVKNEKQEMMKRLERVSANVKKLNNDVQSVKLREFSRDRHGGLCLS</sequence>
<organism evidence="2">
    <name type="scientific">Mantoniella tinhauana virus 1</name>
    <dbReference type="NCBI Taxonomy" id="3111543"/>
    <lineage>
        <taxon>Viruses</taxon>
    </lineage>
</organism>